<organism evidence="1">
    <name type="scientific">viral metagenome</name>
    <dbReference type="NCBI Taxonomy" id="1070528"/>
    <lineage>
        <taxon>unclassified sequences</taxon>
        <taxon>metagenomes</taxon>
        <taxon>organismal metagenomes</taxon>
    </lineage>
</organism>
<evidence type="ECO:0000313" key="1">
    <source>
        <dbReference type="EMBL" id="QHT76150.1"/>
    </source>
</evidence>
<reference evidence="1" key="1">
    <citation type="journal article" date="2020" name="Nature">
        <title>Giant virus diversity and host interactions through global metagenomics.</title>
        <authorList>
            <person name="Schulz F."/>
            <person name="Roux S."/>
            <person name="Paez-Espino D."/>
            <person name="Jungbluth S."/>
            <person name="Walsh D.A."/>
            <person name="Denef V.J."/>
            <person name="McMahon K.D."/>
            <person name="Konstantinidis K.T."/>
            <person name="Eloe-Fadrosh E.A."/>
            <person name="Kyrpides N.C."/>
            <person name="Woyke T."/>
        </authorList>
    </citation>
    <scope>NUCLEOTIDE SEQUENCE</scope>
    <source>
        <strain evidence="1">GVMAG-M-3300023179-73</strain>
    </source>
</reference>
<name>A0A6C0H6Z9_9ZZZZ</name>
<dbReference type="AlphaFoldDB" id="A0A6C0H6Z9"/>
<sequence length="48" mass="5146">MVFELFNALNPPATNIFWAKAAPPATVKAPPAVLLVARAEALMLKPPF</sequence>
<accession>A0A6C0H6Z9</accession>
<proteinExistence type="predicted"/>
<dbReference type="EMBL" id="MN739889">
    <property type="protein sequence ID" value="QHT76150.1"/>
    <property type="molecule type" value="Genomic_DNA"/>
</dbReference>
<protein>
    <submittedName>
        <fullName evidence="1">Uncharacterized protein</fullName>
    </submittedName>
</protein>